<dbReference type="AlphaFoldDB" id="A0A0R2CDA5"/>
<dbReference type="InterPro" id="IPR021324">
    <property type="entry name" value="DUF2929"/>
</dbReference>
<name>A0A0R2CDA5_9LACO</name>
<dbReference type="Pfam" id="PF11151">
    <property type="entry name" value="DUF2929"/>
    <property type="match status" value="1"/>
</dbReference>
<feature type="transmembrane region" description="Helical" evidence="1">
    <location>
        <begin position="7"/>
        <end position="30"/>
    </location>
</feature>
<evidence type="ECO:0008006" key="4">
    <source>
        <dbReference type="Google" id="ProtNLM"/>
    </source>
</evidence>
<evidence type="ECO:0000313" key="3">
    <source>
        <dbReference type="Proteomes" id="UP000051576"/>
    </source>
</evidence>
<evidence type="ECO:0000313" key="2">
    <source>
        <dbReference type="EMBL" id="KRM89688.1"/>
    </source>
</evidence>
<proteinExistence type="predicted"/>
<dbReference type="RefSeq" id="WP_010580316.1">
    <property type="nucleotide sequence ID" value="NZ_AHYZ01000070.1"/>
</dbReference>
<evidence type="ECO:0000256" key="1">
    <source>
        <dbReference type="SAM" id="Phobius"/>
    </source>
</evidence>
<protein>
    <recommendedName>
        <fullName evidence="4">DUF2929 domain-containing protein</fullName>
    </recommendedName>
</protein>
<keyword evidence="1" id="KW-0472">Membrane</keyword>
<keyword evidence="3" id="KW-1185">Reference proteome</keyword>
<dbReference type="PATRIC" id="fig|1133569.4.peg.794"/>
<comment type="caution">
    <text evidence="2">The sequence shown here is derived from an EMBL/GenBank/DDBJ whole genome shotgun (WGS) entry which is preliminary data.</text>
</comment>
<sequence length="62" mass="6649">MAKQLVTLFWGFIYGEVIGYIGSALTGATFSPLADGLTAMVIGFILVNILNSFIQDPTADKH</sequence>
<organism evidence="2 3">
    <name type="scientific">Liquorilactobacillus vini DSM 20605</name>
    <dbReference type="NCBI Taxonomy" id="1133569"/>
    <lineage>
        <taxon>Bacteria</taxon>
        <taxon>Bacillati</taxon>
        <taxon>Bacillota</taxon>
        <taxon>Bacilli</taxon>
        <taxon>Lactobacillales</taxon>
        <taxon>Lactobacillaceae</taxon>
        <taxon>Liquorilactobacillus</taxon>
    </lineage>
</organism>
<gene>
    <name evidence="2" type="ORF">FD21_GL000734</name>
</gene>
<dbReference type="Proteomes" id="UP000051576">
    <property type="component" value="Unassembled WGS sequence"/>
</dbReference>
<dbReference type="EMBL" id="AYYX01000002">
    <property type="protein sequence ID" value="KRM89688.1"/>
    <property type="molecule type" value="Genomic_DNA"/>
</dbReference>
<keyword evidence="1" id="KW-0812">Transmembrane</keyword>
<reference evidence="2 3" key="1">
    <citation type="journal article" date="2015" name="Genome Announc.">
        <title>Expanding the biotechnology potential of lactobacilli through comparative genomics of 213 strains and associated genera.</title>
        <authorList>
            <person name="Sun Z."/>
            <person name="Harris H.M."/>
            <person name="McCann A."/>
            <person name="Guo C."/>
            <person name="Argimon S."/>
            <person name="Zhang W."/>
            <person name="Yang X."/>
            <person name="Jeffery I.B."/>
            <person name="Cooney J.C."/>
            <person name="Kagawa T.F."/>
            <person name="Liu W."/>
            <person name="Song Y."/>
            <person name="Salvetti E."/>
            <person name="Wrobel A."/>
            <person name="Rasinkangas P."/>
            <person name="Parkhill J."/>
            <person name="Rea M.C."/>
            <person name="O'Sullivan O."/>
            <person name="Ritari J."/>
            <person name="Douillard F.P."/>
            <person name="Paul Ross R."/>
            <person name="Yang R."/>
            <person name="Briner A.E."/>
            <person name="Felis G.E."/>
            <person name="de Vos W.M."/>
            <person name="Barrangou R."/>
            <person name="Klaenhammer T.R."/>
            <person name="Caufield P.W."/>
            <person name="Cui Y."/>
            <person name="Zhang H."/>
            <person name="O'Toole P.W."/>
        </authorList>
    </citation>
    <scope>NUCLEOTIDE SEQUENCE [LARGE SCALE GENOMIC DNA]</scope>
    <source>
        <strain evidence="2 3">DSM 20605</strain>
    </source>
</reference>
<dbReference type="OrthoDB" id="2300224at2"/>
<keyword evidence="1" id="KW-1133">Transmembrane helix</keyword>
<accession>A0A0R2CDA5</accession>
<feature type="transmembrane region" description="Helical" evidence="1">
    <location>
        <begin position="36"/>
        <end position="54"/>
    </location>
</feature>